<dbReference type="Gene3D" id="1.10.260.40">
    <property type="entry name" value="lambda repressor-like DNA-binding domains"/>
    <property type="match status" value="1"/>
</dbReference>
<dbReference type="GO" id="GO:0003677">
    <property type="term" value="F:DNA binding"/>
    <property type="evidence" value="ECO:0007669"/>
    <property type="project" value="InterPro"/>
</dbReference>
<dbReference type="EMBL" id="CP045725">
    <property type="protein sequence ID" value="QGF23481.1"/>
    <property type="molecule type" value="Genomic_DNA"/>
</dbReference>
<dbReference type="Proteomes" id="UP000386847">
    <property type="component" value="Chromosome"/>
</dbReference>
<keyword evidence="4" id="KW-1185">Reference proteome</keyword>
<dbReference type="Pfam" id="PF01381">
    <property type="entry name" value="HTH_3"/>
    <property type="match status" value="1"/>
</dbReference>
<sequence>MARSFADLASRAKESWSGDAHQVNEAASKVFKAEVSAQEALGADLADARHGRNITQKVLSDLSGVPQSEISRIESGRANPTIETVARLAAALDKKLVLQ</sequence>
<dbReference type="InterPro" id="IPR001387">
    <property type="entry name" value="Cro/C1-type_HTH"/>
</dbReference>
<protein>
    <submittedName>
        <fullName evidence="3">Helix-turn-helix domain-containing protein</fullName>
    </submittedName>
</protein>
<reference evidence="3 4" key="1">
    <citation type="submission" date="2019-10" db="EMBL/GenBank/DDBJ databases">
        <title>Genomic analysis of Raineyella sp. CBA3103.</title>
        <authorList>
            <person name="Roh S.W."/>
        </authorList>
    </citation>
    <scope>NUCLEOTIDE SEQUENCE [LARGE SCALE GENOMIC DNA]</scope>
    <source>
        <strain evidence="3 4">CBA3103</strain>
    </source>
</reference>
<name>A0A5Q2FAS0_9ACTN</name>
<gene>
    <name evidence="3" type="ORF">Rai3103_07145</name>
</gene>
<evidence type="ECO:0000313" key="3">
    <source>
        <dbReference type="EMBL" id="QGF23481.1"/>
    </source>
</evidence>
<dbReference type="PROSITE" id="PS50943">
    <property type="entry name" value="HTH_CROC1"/>
    <property type="match status" value="1"/>
</dbReference>
<dbReference type="AlphaFoldDB" id="A0A5Q2FAS0"/>
<accession>A0A5Q2FAS0</accession>
<dbReference type="SUPFAM" id="SSF47413">
    <property type="entry name" value="lambda repressor-like DNA-binding domains"/>
    <property type="match status" value="1"/>
</dbReference>
<evidence type="ECO:0000256" key="1">
    <source>
        <dbReference type="SAM" id="MobiDB-lite"/>
    </source>
</evidence>
<feature type="region of interest" description="Disordered" evidence="1">
    <location>
        <begin position="1"/>
        <end position="21"/>
    </location>
</feature>
<feature type="domain" description="HTH cro/C1-type" evidence="2">
    <location>
        <begin position="45"/>
        <end position="99"/>
    </location>
</feature>
<dbReference type="RefSeq" id="WP_153572012.1">
    <property type="nucleotide sequence ID" value="NZ_CP045725.1"/>
</dbReference>
<organism evidence="3 4">
    <name type="scientific">Raineyella fluvialis</name>
    <dbReference type="NCBI Taxonomy" id="2662261"/>
    <lineage>
        <taxon>Bacteria</taxon>
        <taxon>Bacillati</taxon>
        <taxon>Actinomycetota</taxon>
        <taxon>Actinomycetes</taxon>
        <taxon>Propionibacteriales</taxon>
        <taxon>Propionibacteriaceae</taxon>
        <taxon>Raineyella</taxon>
    </lineage>
</organism>
<dbReference type="CDD" id="cd00093">
    <property type="entry name" value="HTH_XRE"/>
    <property type="match status" value="1"/>
</dbReference>
<evidence type="ECO:0000259" key="2">
    <source>
        <dbReference type="PROSITE" id="PS50943"/>
    </source>
</evidence>
<dbReference type="SMART" id="SM00530">
    <property type="entry name" value="HTH_XRE"/>
    <property type="match status" value="1"/>
</dbReference>
<dbReference type="KEGG" id="rain:Rai3103_07145"/>
<dbReference type="InterPro" id="IPR010982">
    <property type="entry name" value="Lambda_DNA-bd_dom_sf"/>
</dbReference>
<evidence type="ECO:0000313" key="4">
    <source>
        <dbReference type="Proteomes" id="UP000386847"/>
    </source>
</evidence>
<proteinExistence type="predicted"/>